<dbReference type="PANTHER" id="PTHR32322">
    <property type="entry name" value="INNER MEMBRANE TRANSPORTER"/>
    <property type="match status" value="1"/>
</dbReference>
<comment type="subcellular location">
    <subcellularLocation>
        <location evidence="1">Membrane</location>
        <topology evidence="1">Multi-pass membrane protein</topology>
    </subcellularLocation>
</comment>
<accession>A0A2P4UMP3</accession>
<dbReference type="InterPro" id="IPR037185">
    <property type="entry name" value="EmrE-like"/>
</dbReference>
<name>A0A2P4UMP3_9ACTN</name>
<proteinExistence type="inferred from homology"/>
<feature type="transmembrane region" description="Helical" evidence="6">
    <location>
        <begin position="32"/>
        <end position="52"/>
    </location>
</feature>
<keyword evidence="3 6" id="KW-0812">Transmembrane</keyword>
<feature type="domain" description="EamA" evidence="7">
    <location>
        <begin position="152"/>
        <end position="280"/>
    </location>
</feature>
<dbReference type="RefSeq" id="WP_103561301.1">
    <property type="nucleotide sequence ID" value="NZ_MTBP01000001.1"/>
</dbReference>
<feature type="transmembrane region" description="Helical" evidence="6">
    <location>
        <begin position="263"/>
        <end position="281"/>
    </location>
</feature>
<feature type="domain" description="EamA" evidence="7">
    <location>
        <begin position="6"/>
        <end position="136"/>
    </location>
</feature>
<feature type="transmembrane region" description="Helical" evidence="6">
    <location>
        <begin position="208"/>
        <end position="228"/>
    </location>
</feature>
<feature type="transmembrane region" description="Helical" evidence="6">
    <location>
        <begin position="64"/>
        <end position="82"/>
    </location>
</feature>
<dbReference type="Pfam" id="PF00892">
    <property type="entry name" value="EamA"/>
    <property type="match status" value="2"/>
</dbReference>
<dbReference type="InterPro" id="IPR000620">
    <property type="entry name" value="EamA_dom"/>
</dbReference>
<dbReference type="InterPro" id="IPR050638">
    <property type="entry name" value="AA-Vitamin_Transporters"/>
</dbReference>
<evidence type="ECO:0000259" key="7">
    <source>
        <dbReference type="Pfam" id="PF00892"/>
    </source>
</evidence>
<keyword evidence="5 6" id="KW-0472">Membrane</keyword>
<gene>
    <name evidence="8" type="ORF">BTM25_07130</name>
</gene>
<sequence length="299" mass="30452">MSRRGWALFAVMCVVWGIPYLLIKVAVDEVSVPVVVFARTAVGAALLLPVALRGGGFGIVARHWRPVLLFAALEILGPWALLSDAERTLSSSLTGLLIAAVPIVGVLAARTAGDAERLGPVRWAGLLLGLGGVAFLAGPHLGGGDVVAVGEVLLVVLGYATAPLIMVRRLGDVPSLPLTASCLGVAALVYAAPAALTRPAAVPGGRVLLSLAALGSVCTAVAFLVFFALIREVGAARATVFTYVNPAVAVTAGVLLLDEPLTVPIVVAFALILCGSVLATVRTRPPAPVTETTSELTPG</sequence>
<dbReference type="Proteomes" id="UP000242367">
    <property type="component" value="Unassembled WGS sequence"/>
</dbReference>
<dbReference type="SUPFAM" id="SSF103481">
    <property type="entry name" value="Multidrug resistance efflux transporter EmrE"/>
    <property type="match status" value="2"/>
</dbReference>
<evidence type="ECO:0000313" key="8">
    <source>
        <dbReference type="EMBL" id="POM26316.1"/>
    </source>
</evidence>
<protein>
    <submittedName>
        <fullName evidence="8">Putative DMT superfamily transporter inner membrane protein</fullName>
    </submittedName>
</protein>
<feature type="transmembrane region" description="Helical" evidence="6">
    <location>
        <begin position="88"/>
        <end position="109"/>
    </location>
</feature>
<evidence type="ECO:0000313" key="9">
    <source>
        <dbReference type="Proteomes" id="UP000242367"/>
    </source>
</evidence>
<keyword evidence="4 6" id="KW-1133">Transmembrane helix</keyword>
<comment type="caution">
    <text evidence="8">The sequence shown here is derived from an EMBL/GenBank/DDBJ whole genome shotgun (WGS) entry which is preliminary data.</text>
</comment>
<dbReference type="EMBL" id="MTBP01000001">
    <property type="protein sequence ID" value="POM26316.1"/>
    <property type="molecule type" value="Genomic_DNA"/>
</dbReference>
<feature type="transmembrane region" description="Helical" evidence="6">
    <location>
        <begin position="147"/>
        <end position="166"/>
    </location>
</feature>
<feature type="transmembrane region" description="Helical" evidence="6">
    <location>
        <begin position="240"/>
        <end position="257"/>
    </location>
</feature>
<evidence type="ECO:0000256" key="5">
    <source>
        <dbReference type="ARBA" id="ARBA00023136"/>
    </source>
</evidence>
<dbReference type="GO" id="GO:0016020">
    <property type="term" value="C:membrane"/>
    <property type="evidence" value="ECO:0007669"/>
    <property type="project" value="UniProtKB-SubCell"/>
</dbReference>
<organism evidence="8 9">
    <name type="scientific">Actinomadura rubteroloni</name>
    <dbReference type="NCBI Taxonomy" id="1926885"/>
    <lineage>
        <taxon>Bacteria</taxon>
        <taxon>Bacillati</taxon>
        <taxon>Actinomycetota</taxon>
        <taxon>Actinomycetes</taxon>
        <taxon>Streptosporangiales</taxon>
        <taxon>Thermomonosporaceae</taxon>
        <taxon>Actinomadura</taxon>
    </lineage>
</organism>
<evidence type="ECO:0000256" key="1">
    <source>
        <dbReference type="ARBA" id="ARBA00004141"/>
    </source>
</evidence>
<evidence type="ECO:0000256" key="4">
    <source>
        <dbReference type="ARBA" id="ARBA00022989"/>
    </source>
</evidence>
<evidence type="ECO:0000256" key="6">
    <source>
        <dbReference type="SAM" id="Phobius"/>
    </source>
</evidence>
<feature type="transmembrane region" description="Helical" evidence="6">
    <location>
        <begin position="7"/>
        <end position="26"/>
    </location>
</feature>
<dbReference type="AlphaFoldDB" id="A0A2P4UMP3"/>
<comment type="similarity">
    <text evidence="2">Belongs to the EamA transporter family.</text>
</comment>
<reference evidence="8 9" key="1">
    <citation type="journal article" date="2017" name="Chemistry">
        <title>Isolation, Biosynthesis and Chemical Modifications of Rubterolones A-F: Rare Tropolone Alkaloids from Actinomadura sp. 5-2.</title>
        <authorList>
            <person name="Guo H."/>
            <person name="Benndorf R."/>
            <person name="Leichnitz D."/>
            <person name="Klassen J.L."/>
            <person name="Vollmers J."/>
            <person name="Gorls H."/>
            <person name="Steinacker M."/>
            <person name="Weigel C."/>
            <person name="Dahse H.M."/>
            <person name="Kaster A.K."/>
            <person name="de Beer Z.W."/>
            <person name="Poulsen M."/>
            <person name="Beemelmanns C."/>
        </authorList>
    </citation>
    <scope>NUCLEOTIDE SEQUENCE [LARGE SCALE GENOMIC DNA]</scope>
    <source>
        <strain evidence="8 9">5-2</strain>
    </source>
</reference>
<feature type="transmembrane region" description="Helical" evidence="6">
    <location>
        <begin position="178"/>
        <end position="196"/>
    </location>
</feature>
<dbReference type="PANTHER" id="PTHR32322:SF2">
    <property type="entry name" value="EAMA DOMAIN-CONTAINING PROTEIN"/>
    <property type="match status" value="1"/>
</dbReference>
<evidence type="ECO:0000256" key="3">
    <source>
        <dbReference type="ARBA" id="ARBA00022692"/>
    </source>
</evidence>
<evidence type="ECO:0000256" key="2">
    <source>
        <dbReference type="ARBA" id="ARBA00007362"/>
    </source>
</evidence>
<keyword evidence="9" id="KW-1185">Reference proteome</keyword>
<feature type="transmembrane region" description="Helical" evidence="6">
    <location>
        <begin position="121"/>
        <end position="141"/>
    </location>
</feature>